<dbReference type="SUPFAM" id="SSF55785">
    <property type="entry name" value="PYP-like sensor domain (PAS domain)"/>
    <property type="match status" value="2"/>
</dbReference>
<dbReference type="InterPro" id="IPR035965">
    <property type="entry name" value="PAS-like_dom_sf"/>
</dbReference>
<dbReference type="Pfam" id="PF14598">
    <property type="entry name" value="PAS_11"/>
    <property type="match status" value="1"/>
</dbReference>
<accession>A0A7M7J1N0</accession>
<comment type="subcellular location">
    <subcellularLocation>
        <location evidence="1">Nucleus</location>
    </subcellularLocation>
</comment>
<dbReference type="GeneID" id="111243806"/>
<dbReference type="PROSITE" id="PS50888">
    <property type="entry name" value="BHLH"/>
    <property type="match status" value="1"/>
</dbReference>
<dbReference type="RefSeq" id="XP_022645665.1">
    <property type="nucleotide sequence ID" value="XM_022789930.1"/>
</dbReference>
<evidence type="ECO:0000256" key="5">
    <source>
        <dbReference type="ARBA" id="ARBA00023242"/>
    </source>
</evidence>
<name>A0A7M7J1N0_VARDE</name>
<dbReference type="OMA" id="HHESHHT"/>
<dbReference type="CDD" id="cd00130">
    <property type="entry name" value="PAS"/>
    <property type="match status" value="2"/>
</dbReference>
<dbReference type="Proteomes" id="UP000594260">
    <property type="component" value="Unplaced"/>
</dbReference>
<sequence length="747" mass="82438">MMSQMLTAGTPSGGSAQNLLQMCSFEATKSTKGASKARRDLINSEVANLRDLLPLPSSTRQRLSQLQLMALVCVFVRKSNYFINYFKQIFHKFDGPRAEVPIPPFGFSKALSGFIMMLTQNGKLLYISDNAAEYLGHSMEDLLIHGDSVYDIIEKQDHTNIQSELSRNPTTGNAAKEIRTFLCRMNVSRNARRQMRFGDQKVVLVQGHFAGYLPLCSRNEPVFLALCTPVAMPETRECVVQGSTHVFTSIHSMDMKILHLDRNGEFHLGYQKSSLQGVSWYELVHWDHLSDVQSKHKLITQNEQERSCIVLLRLQSLNRGWIWIHCVLQVKDASDSNQQPIIVCTNQVLSEREAYVMRQNSWLYQYYSLHSKMSYNLGYNDPPTQAPSPPSQSRSSAQYSPVRTYSAPSPVPPSLNSSVASVAPVAPAPQYVSSVYNPSSYVSQPQNTPSKWTPQVLHGVKRSASPTNDGRCSPTMPSSLTHPHIGVGVGANVGIGSVNNMGVHSHQTHSPSTPHQTLPHYPQPTLMHHTNPIQVPQFTELTTPVANGGYTGSYPYGSLTLATAATAPVFQRVPAPATAKYQHQSHHHHHQLDEEAAAVGDVEQSLTPTNTEEVSQLISAANYLRNVPRPTYIEPTPLDPYHFSLAYPKYSELPLHFDYLGAATSEYHRSLMPPPPHHPALLCASTHHGAEAPHPHLAAAAHPHSHPTLVSHPGAMHPNASSPPVLTCLSSAIPSMPSMEDHSTKVV</sequence>
<keyword evidence="2" id="KW-0805">Transcription regulation</keyword>
<dbReference type="GO" id="GO:0000977">
    <property type="term" value="F:RNA polymerase II transcription regulatory region sequence-specific DNA binding"/>
    <property type="evidence" value="ECO:0007669"/>
    <property type="project" value="TreeGrafter"/>
</dbReference>
<dbReference type="PROSITE" id="PS50112">
    <property type="entry name" value="PAS"/>
    <property type="match status" value="1"/>
</dbReference>
<evidence type="ECO:0000256" key="1">
    <source>
        <dbReference type="ARBA" id="ARBA00004123"/>
    </source>
</evidence>
<evidence type="ECO:0000256" key="3">
    <source>
        <dbReference type="ARBA" id="ARBA00023125"/>
    </source>
</evidence>
<evidence type="ECO:0000259" key="8">
    <source>
        <dbReference type="PROSITE" id="PS50888"/>
    </source>
</evidence>
<keyword evidence="3" id="KW-0238">DNA-binding</keyword>
<evidence type="ECO:0000313" key="9">
    <source>
        <dbReference type="EnsemblMetazoa" id="XP_022645665"/>
    </source>
</evidence>
<dbReference type="InterPro" id="IPR056192">
    <property type="entry name" value="bHLH_NPAS4"/>
</dbReference>
<dbReference type="OrthoDB" id="9978016at2759"/>
<dbReference type="FunFam" id="3.30.450.20:FF:000081">
    <property type="entry name" value="Dysfusion, isoform B"/>
    <property type="match status" value="1"/>
</dbReference>
<dbReference type="GO" id="GO:0046983">
    <property type="term" value="F:protein dimerization activity"/>
    <property type="evidence" value="ECO:0007669"/>
    <property type="project" value="InterPro"/>
</dbReference>
<dbReference type="PANTHER" id="PTHR23043">
    <property type="entry name" value="HYPOXIA-INDUCIBLE FACTOR 1 ALPHA"/>
    <property type="match status" value="1"/>
</dbReference>
<reference evidence="9" key="1">
    <citation type="submission" date="2021-01" db="UniProtKB">
        <authorList>
            <consortium name="EnsemblMetazoa"/>
        </authorList>
    </citation>
    <scope>IDENTIFICATION</scope>
</reference>
<evidence type="ECO:0000256" key="2">
    <source>
        <dbReference type="ARBA" id="ARBA00023015"/>
    </source>
</evidence>
<dbReference type="SMART" id="SM00091">
    <property type="entry name" value="PAS"/>
    <property type="match status" value="2"/>
</dbReference>
<feature type="compositionally biased region" description="Low complexity" evidence="6">
    <location>
        <begin position="391"/>
        <end position="401"/>
    </location>
</feature>
<dbReference type="GO" id="GO:0000981">
    <property type="term" value="F:DNA-binding transcription factor activity, RNA polymerase II-specific"/>
    <property type="evidence" value="ECO:0007669"/>
    <property type="project" value="TreeGrafter"/>
</dbReference>
<keyword evidence="5" id="KW-0539">Nucleus</keyword>
<dbReference type="InterPro" id="IPR011598">
    <property type="entry name" value="bHLH_dom"/>
</dbReference>
<dbReference type="InParanoid" id="A0A7M7J1N0"/>
<evidence type="ECO:0000313" key="10">
    <source>
        <dbReference type="Proteomes" id="UP000594260"/>
    </source>
</evidence>
<keyword evidence="10" id="KW-1185">Reference proteome</keyword>
<organism evidence="9 10">
    <name type="scientific">Varroa destructor</name>
    <name type="common">Honeybee mite</name>
    <dbReference type="NCBI Taxonomy" id="109461"/>
    <lineage>
        <taxon>Eukaryota</taxon>
        <taxon>Metazoa</taxon>
        <taxon>Ecdysozoa</taxon>
        <taxon>Arthropoda</taxon>
        <taxon>Chelicerata</taxon>
        <taxon>Arachnida</taxon>
        <taxon>Acari</taxon>
        <taxon>Parasitiformes</taxon>
        <taxon>Mesostigmata</taxon>
        <taxon>Gamasina</taxon>
        <taxon>Dermanyssoidea</taxon>
        <taxon>Varroidae</taxon>
        <taxon>Varroa</taxon>
    </lineage>
</organism>
<dbReference type="CDD" id="cd19697">
    <property type="entry name" value="bHLH-PAS_NPAS4_PASD10"/>
    <property type="match status" value="1"/>
</dbReference>
<dbReference type="Pfam" id="PF23183">
    <property type="entry name" value="bHLH_NPAS4"/>
    <property type="match status" value="1"/>
</dbReference>
<dbReference type="PANTHER" id="PTHR23043:SF39">
    <property type="entry name" value="DYSFUSION, ISOFORM D"/>
    <property type="match status" value="1"/>
</dbReference>
<proteinExistence type="predicted"/>
<feature type="domain" description="PAS" evidence="7">
    <location>
        <begin position="109"/>
        <end position="172"/>
    </location>
</feature>
<evidence type="ECO:0000256" key="6">
    <source>
        <dbReference type="SAM" id="MobiDB-lite"/>
    </source>
</evidence>
<dbReference type="GO" id="GO:0005634">
    <property type="term" value="C:nucleus"/>
    <property type="evidence" value="ECO:0007669"/>
    <property type="project" value="UniProtKB-SubCell"/>
</dbReference>
<evidence type="ECO:0008006" key="11">
    <source>
        <dbReference type="Google" id="ProtNLM"/>
    </source>
</evidence>
<dbReference type="EnsemblMetazoa" id="XM_022789930">
    <property type="protein sequence ID" value="XP_022645665"/>
    <property type="gene ID" value="LOC111243806"/>
</dbReference>
<dbReference type="AlphaFoldDB" id="A0A7M7J1N0"/>
<keyword evidence="4" id="KW-0804">Transcription</keyword>
<evidence type="ECO:0000256" key="4">
    <source>
        <dbReference type="ARBA" id="ARBA00023163"/>
    </source>
</evidence>
<dbReference type="KEGG" id="vde:111243806"/>
<protein>
    <recommendedName>
        <fullName evidence="11">Neuronal PAS domain-containing protein 4</fullName>
    </recommendedName>
</protein>
<feature type="region of interest" description="Disordered" evidence="6">
    <location>
        <begin position="378"/>
        <end position="419"/>
    </location>
</feature>
<dbReference type="InterPro" id="IPR000014">
    <property type="entry name" value="PAS"/>
</dbReference>
<evidence type="ECO:0000259" key="7">
    <source>
        <dbReference type="PROSITE" id="PS50112"/>
    </source>
</evidence>
<dbReference type="CTD" id="8291"/>
<dbReference type="GO" id="GO:0045944">
    <property type="term" value="P:positive regulation of transcription by RNA polymerase II"/>
    <property type="evidence" value="ECO:0007669"/>
    <property type="project" value="UniProtKB-ARBA"/>
</dbReference>
<dbReference type="Gene3D" id="3.30.450.20">
    <property type="entry name" value="PAS domain"/>
    <property type="match status" value="2"/>
</dbReference>
<feature type="domain" description="BHLH" evidence="8">
    <location>
        <begin position="26"/>
        <end position="79"/>
    </location>
</feature>